<organism evidence="5 6">
    <name type="scientific">Psilocybe cyanescens</name>
    <dbReference type="NCBI Taxonomy" id="93625"/>
    <lineage>
        <taxon>Eukaryota</taxon>
        <taxon>Fungi</taxon>
        <taxon>Dikarya</taxon>
        <taxon>Basidiomycota</taxon>
        <taxon>Agaricomycotina</taxon>
        <taxon>Agaricomycetes</taxon>
        <taxon>Agaricomycetidae</taxon>
        <taxon>Agaricales</taxon>
        <taxon>Agaricineae</taxon>
        <taxon>Strophariaceae</taxon>
        <taxon>Psilocybe</taxon>
    </lineage>
</organism>
<feature type="chain" id="PRO_5019581384" description="Cerato-platanin" evidence="4">
    <location>
        <begin position="19"/>
        <end position="142"/>
    </location>
</feature>
<dbReference type="STRING" id="93625.A0A409XND5"/>
<dbReference type="GO" id="GO:0005576">
    <property type="term" value="C:extracellular region"/>
    <property type="evidence" value="ECO:0007669"/>
    <property type="project" value="UniProtKB-SubCell"/>
</dbReference>
<evidence type="ECO:0000313" key="6">
    <source>
        <dbReference type="Proteomes" id="UP000283269"/>
    </source>
</evidence>
<evidence type="ECO:0000256" key="2">
    <source>
        <dbReference type="ARBA" id="ARBA00010421"/>
    </source>
</evidence>
<reference evidence="5 6" key="1">
    <citation type="journal article" date="2018" name="Evol. Lett.">
        <title>Horizontal gene cluster transfer increased hallucinogenic mushroom diversity.</title>
        <authorList>
            <person name="Reynolds H.T."/>
            <person name="Vijayakumar V."/>
            <person name="Gluck-Thaler E."/>
            <person name="Korotkin H.B."/>
            <person name="Matheny P.B."/>
            <person name="Slot J.C."/>
        </authorList>
    </citation>
    <scope>NUCLEOTIDE SEQUENCE [LARGE SCALE GENOMIC DNA]</scope>
    <source>
        <strain evidence="5 6">2631</strain>
    </source>
</reference>
<dbReference type="OrthoDB" id="4898945at2759"/>
<proteinExistence type="inferred from homology"/>
<dbReference type="CDD" id="cd22778">
    <property type="entry name" value="DPBB_CEPL-like"/>
    <property type="match status" value="1"/>
</dbReference>
<dbReference type="AlphaFoldDB" id="A0A409XND5"/>
<sequence length="142" mass="14745">MKFSAILSLAVFPAIAYALTTSYDTTYDNASQSLATVACSDGPNGLLTRGFTTFSSLPHFPNIGGVPAIQGWNSPSCGTCWKLSYTDGSGVTRSVNILGVDVAVTNFNIGLNAMNTLTGNQAQFLGRVPITATQVPSSVCGL</sequence>
<name>A0A409XND5_PSICY</name>
<evidence type="ECO:0000256" key="4">
    <source>
        <dbReference type="SAM" id="SignalP"/>
    </source>
</evidence>
<feature type="signal peptide" evidence="4">
    <location>
        <begin position="1"/>
        <end position="18"/>
    </location>
</feature>
<dbReference type="Proteomes" id="UP000283269">
    <property type="component" value="Unassembled WGS sequence"/>
</dbReference>
<dbReference type="EMBL" id="NHYD01001073">
    <property type="protein sequence ID" value="PPQ92244.1"/>
    <property type="molecule type" value="Genomic_DNA"/>
</dbReference>
<comment type="subcellular location">
    <subcellularLocation>
        <location evidence="1">Secreted</location>
    </subcellularLocation>
</comment>
<comment type="caution">
    <text evidence="5">The sequence shown here is derived from an EMBL/GenBank/DDBJ whole genome shotgun (WGS) entry which is preliminary data.</text>
</comment>
<evidence type="ECO:0008006" key="7">
    <source>
        <dbReference type="Google" id="ProtNLM"/>
    </source>
</evidence>
<dbReference type="InParanoid" id="A0A409XND5"/>
<dbReference type="SUPFAM" id="SSF50685">
    <property type="entry name" value="Barwin-like endoglucanases"/>
    <property type="match status" value="1"/>
</dbReference>
<dbReference type="Pfam" id="PF07249">
    <property type="entry name" value="Cerato-platanin"/>
    <property type="match status" value="1"/>
</dbReference>
<evidence type="ECO:0000313" key="5">
    <source>
        <dbReference type="EMBL" id="PPQ92244.1"/>
    </source>
</evidence>
<dbReference type="InterPro" id="IPR010829">
    <property type="entry name" value="Cerato-platanin"/>
</dbReference>
<comment type="similarity">
    <text evidence="2">Belongs to the cerato-platanin family.</text>
</comment>
<accession>A0A409XND5</accession>
<keyword evidence="6" id="KW-1185">Reference proteome</keyword>
<dbReference type="Gene3D" id="2.40.40.10">
    <property type="entry name" value="RlpA-like domain"/>
    <property type="match status" value="1"/>
</dbReference>
<protein>
    <recommendedName>
        <fullName evidence="7">Cerato-platanin</fullName>
    </recommendedName>
</protein>
<evidence type="ECO:0000256" key="1">
    <source>
        <dbReference type="ARBA" id="ARBA00004613"/>
    </source>
</evidence>
<evidence type="ECO:0000256" key="3">
    <source>
        <dbReference type="ARBA" id="ARBA00022525"/>
    </source>
</evidence>
<dbReference type="InterPro" id="IPR036908">
    <property type="entry name" value="RlpA-like_sf"/>
</dbReference>
<keyword evidence="3" id="KW-0964">Secreted</keyword>
<gene>
    <name evidence="5" type="ORF">CVT25_008926</name>
</gene>
<keyword evidence="4" id="KW-0732">Signal</keyword>